<dbReference type="Gene3D" id="1.10.10.10">
    <property type="entry name" value="Winged helix-like DNA-binding domain superfamily/Winged helix DNA-binding domain"/>
    <property type="match status" value="1"/>
</dbReference>
<keyword evidence="1" id="KW-0227">DNA damage</keyword>
<dbReference type="InterPro" id="IPR014048">
    <property type="entry name" value="MethylDNA_cys_MeTrfase_DNA-bd"/>
</dbReference>
<dbReference type="HOGENOM" id="CLU_1700230_0_0_2"/>
<gene>
    <name evidence="3" type="ORF">J07HQW1_00384</name>
</gene>
<dbReference type="GO" id="GO:0008168">
    <property type="term" value="F:methyltransferase activity"/>
    <property type="evidence" value="ECO:0007669"/>
    <property type="project" value="UniProtKB-KW"/>
</dbReference>
<keyword evidence="3" id="KW-0489">Methyltransferase</keyword>
<protein>
    <submittedName>
        <fullName evidence="3">Methylated DNA-protein cysteine methyltransferase</fullName>
    </submittedName>
</protein>
<dbReference type="InterPro" id="IPR036217">
    <property type="entry name" value="MethylDNA_cys_MeTrfase_DNAb"/>
</dbReference>
<dbReference type="STRING" id="1238424.J07HQW1_00384"/>
<dbReference type="Proteomes" id="UP000030649">
    <property type="component" value="Unassembled WGS sequence"/>
</dbReference>
<dbReference type="Pfam" id="PF01035">
    <property type="entry name" value="DNA_binding_1"/>
    <property type="match status" value="1"/>
</dbReference>
<sequence length="156" mass="17174">MSTEVGVFARYYTQIEQAIAVGLASGRVVSVDFKSTVPSDADEDHTLLDRIDTYLSGDTDHLADVDIALTVPTDQRRVLEATRNIPHGEAVTLDRVLRMAGLDEDDTDNRSTARRALDENPIPLIVPDHRVRDTPSGAPSEIVTQLRNIEHIDTVS</sequence>
<dbReference type="AlphaFoldDB" id="U1N210"/>
<dbReference type="CDD" id="cd06445">
    <property type="entry name" value="ATase"/>
    <property type="match status" value="1"/>
</dbReference>
<proteinExistence type="predicted"/>
<evidence type="ECO:0000313" key="4">
    <source>
        <dbReference type="Proteomes" id="UP000030649"/>
    </source>
</evidence>
<dbReference type="GO" id="GO:0032259">
    <property type="term" value="P:methylation"/>
    <property type="evidence" value="ECO:0007669"/>
    <property type="project" value="UniProtKB-KW"/>
</dbReference>
<feature type="domain" description="Methylated-DNA-[protein]-cysteine S-methyltransferase DNA binding" evidence="2">
    <location>
        <begin position="75"/>
        <end position="132"/>
    </location>
</feature>
<reference evidence="3 4" key="1">
    <citation type="journal article" date="2013" name="PLoS ONE">
        <title>Assembly-driven community genomics of a hypersaline microbial ecosystem.</title>
        <authorList>
            <person name="Podell S."/>
            <person name="Ugalde J.A."/>
            <person name="Narasingarao P."/>
            <person name="Banfield J.F."/>
            <person name="Heidelberg K.B."/>
            <person name="Allen E.E."/>
        </authorList>
    </citation>
    <scope>NUCLEOTIDE SEQUENCE [LARGE SCALE GENOMIC DNA]</scope>
    <source>
        <strain evidence="4">J07HQW1</strain>
    </source>
</reference>
<name>U1N210_9EURY</name>
<evidence type="ECO:0000313" key="3">
    <source>
        <dbReference type="EMBL" id="ERG90363.1"/>
    </source>
</evidence>
<dbReference type="GO" id="GO:0006281">
    <property type="term" value="P:DNA repair"/>
    <property type="evidence" value="ECO:0007669"/>
    <property type="project" value="InterPro"/>
</dbReference>
<evidence type="ECO:0000256" key="1">
    <source>
        <dbReference type="ARBA" id="ARBA00022763"/>
    </source>
</evidence>
<organism evidence="3 4">
    <name type="scientific">Haloquadratum walsbyi J07HQW1</name>
    <dbReference type="NCBI Taxonomy" id="1238424"/>
    <lineage>
        <taxon>Archaea</taxon>
        <taxon>Methanobacteriati</taxon>
        <taxon>Methanobacteriota</taxon>
        <taxon>Stenosarchaea group</taxon>
        <taxon>Halobacteria</taxon>
        <taxon>Halobacteriales</taxon>
        <taxon>Haloferacaceae</taxon>
        <taxon>Haloquadratum</taxon>
    </lineage>
</organism>
<keyword evidence="3" id="KW-0808">Transferase</keyword>
<dbReference type="EMBL" id="KE356560">
    <property type="protein sequence ID" value="ERG90363.1"/>
    <property type="molecule type" value="Genomic_DNA"/>
</dbReference>
<accession>U1N210</accession>
<evidence type="ECO:0000259" key="2">
    <source>
        <dbReference type="Pfam" id="PF01035"/>
    </source>
</evidence>
<dbReference type="SUPFAM" id="SSF46767">
    <property type="entry name" value="Methylated DNA-protein cysteine methyltransferase, C-terminal domain"/>
    <property type="match status" value="1"/>
</dbReference>
<dbReference type="InterPro" id="IPR036388">
    <property type="entry name" value="WH-like_DNA-bd_sf"/>
</dbReference>